<reference evidence="2" key="1">
    <citation type="submission" date="2019-11" db="EMBL/GenBank/DDBJ databases">
        <authorList>
            <person name="Liu Y."/>
            <person name="Hou J."/>
            <person name="Li T.-Q."/>
            <person name="Guan C.-H."/>
            <person name="Wu X."/>
            <person name="Wu H.-Z."/>
            <person name="Ling F."/>
            <person name="Zhang R."/>
            <person name="Shi X.-G."/>
            <person name="Ren J.-P."/>
            <person name="Chen E.-F."/>
            <person name="Sun J.-M."/>
        </authorList>
    </citation>
    <scope>NUCLEOTIDE SEQUENCE</scope>
    <source>
        <strain evidence="2">Adult_tree_wgs_1</strain>
        <tissue evidence="2">Leaves</tissue>
    </source>
</reference>
<feature type="domain" description="DUF7890" evidence="1">
    <location>
        <begin position="81"/>
        <end position="127"/>
    </location>
</feature>
<gene>
    <name evidence="2" type="ORF">RHSIM_Rhsim02G0244000</name>
</gene>
<protein>
    <recommendedName>
        <fullName evidence="1">DUF7890 domain-containing protein</fullName>
    </recommendedName>
</protein>
<proteinExistence type="predicted"/>
<dbReference type="PANTHER" id="PTHR36782">
    <property type="entry name" value="BNAC03G62080D PROTEIN"/>
    <property type="match status" value="1"/>
</dbReference>
<dbReference type="AlphaFoldDB" id="A0A834HAJ1"/>
<dbReference type="PANTHER" id="PTHR36782:SF1">
    <property type="entry name" value="CALCIUM UNIPORTER PROTEIN"/>
    <property type="match status" value="1"/>
</dbReference>
<dbReference type="InterPro" id="IPR057212">
    <property type="entry name" value="DUF7890"/>
</dbReference>
<organism evidence="2 3">
    <name type="scientific">Rhododendron simsii</name>
    <name type="common">Sims's rhododendron</name>
    <dbReference type="NCBI Taxonomy" id="118357"/>
    <lineage>
        <taxon>Eukaryota</taxon>
        <taxon>Viridiplantae</taxon>
        <taxon>Streptophyta</taxon>
        <taxon>Embryophyta</taxon>
        <taxon>Tracheophyta</taxon>
        <taxon>Spermatophyta</taxon>
        <taxon>Magnoliopsida</taxon>
        <taxon>eudicotyledons</taxon>
        <taxon>Gunneridae</taxon>
        <taxon>Pentapetalae</taxon>
        <taxon>asterids</taxon>
        <taxon>Ericales</taxon>
        <taxon>Ericaceae</taxon>
        <taxon>Ericoideae</taxon>
        <taxon>Rhodoreae</taxon>
        <taxon>Rhododendron</taxon>
    </lineage>
</organism>
<accession>A0A834HAJ1</accession>
<evidence type="ECO:0000313" key="3">
    <source>
        <dbReference type="Proteomes" id="UP000626092"/>
    </source>
</evidence>
<keyword evidence="3" id="KW-1185">Reference proteome</keyword>
<evidence type="ECO:0000259" key="1">
    <source>
        <dbReference type="Pfam" id="PF25418"/>
    </source>
</evidence>
<dbReference type="Pfam" id="PF25418">
    <property type="entry name" value="DUF7890"/>
    <property type="match status" value="1"/>
</dbReference>
<dbReference type="OrthoDB" id="1077969at2759"/>
<dbReference type="EMBL" id="WJXA01000002">
    <property type="protein sequence ID" value="KAF7150548.1"/>
    <property type="molecule type" value="Genomic_DNA"/>
</dbReference>
<name>A0A834HAJ1_RHOSS</name>
<comment type="caution">
    <text evidence="2">The sequence shown here is derived from an EMBL/GenBank/DDBJ whole genome shotgun (WGS) entry which is preliminary data.</text>
</comment>
<sequence length="144" mass="16269">MLDIFHPYFNIGNFGSKTKLSNQNKPDYILRDDLDKQNPTNKLKKRENKVPAEVIVPLLQKDKELEREQSHRPLLDGEEREGTKVKILMTKEEAARLLSKCKAGGVLEFRDVARELAQIPASRISVVSSGKGEDRVLGSIPEES</sequence>
<dbReference type="Proteomes" id="UP000626092">
    <property type="component" value="Unassembled WGS sequence"/>
</dbReference>
<evidence type="ECO:0000313" key="2">
    <source>
        <dbReference type="EMBL" id="KAF7150548.1"/>
    </source>
</evidence>